<gene>
    <name evidence="5" type="ORF">PCOR1329_LOCUS45736</name>
</gene>
<sequence length="450" mass="48276">MQIDASPQENAVPAALPIAETGRLSLAKAPRRAPAADPAKERLQLRRRARSAGAGGGRYFQESTAPSALGALAGRTLTQLAAAGAGPDDEASARRRESGFVRCLELLLEKGLLELEVGDNWGLTPLLAASATGSTSTMAWLLEQQADLYATDGTRRNALVAIAKKQRKAVRFLCNYDADVSRLKQMQDWKGRRPEELWRTGWCTAAAGQEGLRQDFSTVWEAAREGDLDLGGGTPARAPHRSRRGAAEPGRLDGGDVRRRVREHGHILRLLLSLRCPLEAPDELPRRDVRPARGRSALHLAAEAGHADACELLVRAGAPVAAKSADGHTPVWAACSGGQLWALQSLVALRADPLCAAGGNALRALGSGDTERHADCIRWLTDLYCADVQGASKAELHQATDDATSFLELLEHGDLARPGFVARVHSPTHKALQRAVKAARRRCDALLKPL</sequence>
<evidence type="ECO:0000256" key="2">
    <source>
        <dbReference type="ARBA" id="ARBA00023043"/>
    </source>
</evidence>
<keyword evidence="1" id="KW-0677">Repeat</keyword>
<feature type="repeat" description="ANK" evidence="3">
    <location>
        <begin position="293"/>
        <end position="325"/>
    </location>
</feature>
<dbReference type="EMBL" id="CAUYUJ010015500">
    <property type="protein sequence ID" value="CAK0854776.1"/>
    <property type="molecule type" value="Genomic_DNA"/>
</dbReference>
<evidence type="ECO:0000256" key="4">
    <source>
        <dbReference type="SAM" id="MobiDB-lite"/>
    </source>
</evidence>
<keyword evidence="6" id="KW-1185">Reference proteome</keyword>
<dbReference type="Gene3D" id="1.25.40.20">
    <property type="entry name" value="Ankyrin repeat-containing domain"/>
    <property type="match status" value="2"/>
</dbReference>
<feature type="repeat" description="ANK" evidence="3">
    <location>
        <begin position="121"/>
        <end position="153"/>
    </location>
</feature>
<dbReference type="InterPro" id="IPR036770">
    <property type="entry name" value="Ankyrin_rpt-contain_sf"/>
</dbReference>
<dbReference type="SMART" id="SM00248">
    <property type="entry name" value="ANK"/>
    <property type="match status" value="4"/>
</dbReference>
<proteinExistence type="predicted"/>
<organism evidence="5 6">
    <name type="scientific">Prorocentrum cordatum</name>
    <dbReference type="NCBI Taxonomy" id="2364126"/>
    <lineage>
        <taxon>Eukaryota</taxon>
        <taxon>Sar</taxon>
        <taxon>Alveolata</taxon>
        <taxon>Dinophyceae</taxon>
        <taxon>Prorocentrales</taxon>
        <taxon>Prorocentraceae</taxon>
        <taxon>Prorocentrum</taxon>
    </lineage>
</organism>
<evidence type="ECO:0000256" key="3">
    <source>
        <dbReference type="PROSITE-ProRule" id="PRU00023"/>
    </source>
</evidence>
<dbReference type="InterPro" id="IPR050745">
    <property type="entry name" value="Multifunctional_regulatory"/>
</dbReference>
<accession>A0ABN9UAL9</accession>
<evidence type="ECO:0000313" key="5">
    <source>
        <dbReference type="EMBL" id="CAK0854776.1"/>
    </source>
</evidence>
<dbReference type="Pfam" id="PF12796">
    <property type="entry name" value="Ank_2"/>
    <property type="match status" value="2"/>
</dbReference>
<dbReference type="SUPFAM" id="SSF48403">
    <property type="entry name" value="Ankyrin repeat"/>
    <property type="match status" value="1"/>
</dbReference>
<evidence type="ECO:0000313" key="6">
    <source>
        <dbReference type="Proteomes" id="UP001189429"/>
    </source>
</evidence>
<name>A0ABN9UAL9_9DINO</name>
<feature type="region of interest" description="Disordered" evidence="4">
    <location>
        <begin position="227"/>
        <end position="255"/>
    </location>
</feature>
<comment type="caution">
    <text evidence="5">The sequence shown here is derived from an EMBL/GenBank/DDBJ whole genome shotgun (WGS) entry which is preliminary data.</text>
</comment>
<dbReference type="PANTHER" id="PTHR24189:SF71">
    <property type="entry name" value="ANKYRIN REPEAT DOMAIN 39"/>
    <property type="match status" value="1"/>
</dbReference>
<dbReference type="PANTHER" id="PTHR24189">
    <property type="entry name" value="MYOTROPHIN"/>
    <property type="match status" value="1"/>
</dbReference>
<reference evidence="5" key="1">
    <citation type="submission" date="2023-10" db="EMBL/GenBank/DDBJ databases">
        <authorList>
            <person name="Chen Y."/>
            <person name="Shah S."/>
            <person name="Dougan E. K."/>
            <person name="Thang M."/>
            <person name="Chan C."/>
        </authorList>
    </citation>
    <scope>NUCLEOTIDE SEQUENCE [LARGE SCALE GENOMIC DNA]</scope>
</reference>
<protein>
    <submittedName>
        <fullName evidence="5">Uncharacterized protein</fullName>
    </submittedName>
</protein>
<dbReference type="PROSITE" id="PS50297">
    <property type="entry name" value="ANK_REP_REGION"/>
    <property type="match status" value="1"/>
</dbReference>
<dbReference type="PROSITE" id="PS50088">
    <property type="entry name" value="ANK_REPEAT"/>
    <property type="match status" value="2"/>
</dbReference>
<dbReference type="Proteomes" id="UP001189429">
    <property type="component" value="Unassembled WGS sequence"/>
</dbReference>
<evidence type="ECO:0000256" key="1">
    <source>
        <dbReference type="ARBA" id="ARBA00022737"/>
    </source>
</evidence>
<keyword evidence="2 3" id="KW-0040">ANK repeat</keyword>
<dbReference type="InterPro" id="IPR002110">
    <property type="entry name" value="Ankyrin_rpt"/>
</dbReference>